<reference evidence="2" key="1">
    <citation type="journal article" date="2020" name="Stud. Mycol.">
        <title>101 Dothideomycetes genomes: a test case for predicting lifestyles and emergence of pathogens.</title>
        <authorList>
            <person name="Haridas S."/>
            <person name="Albert R."/>
            <person name="Binder M."/>
            <person name="Bloem J."/>
            <person name="Labutti K."/>
            <person name="Salamov A."/>
            <person name="Andreopoulos B."/>
            <person name="Baker S."/>
            <person name="Barry K."/>
            <person name="Bills G."/>
            <person name="Bluhm B."/>
            <person name="Cannon C."/>
            <person name="Castanera R."/>
            <person name="Culley D."/>
            <person name="Daum C."/>
            <person name="Ezra D."/>
            <person name="Gonzalez J."/>
            <person name="Henrissat B."/>
            <person name="Kuo A."/>
            <person name="Liang C."/>
            <person name="Lipzen A."/>
            <person name="Lutzoni F."/>
            <person name="Magnuson J."/>
            <person name="Mondo S."/>
            <person name="Nolan M."/>
            <person name="Ohm R."/>
            <person name="Pangilinan J."/>
            <person name="Park H.-J."/>
            <person name="Ramirez L."/>
            <person name="Alfaro M."/>
            <person name="Sun H."/>
            <person name="Tritt A."/>
            <person name="Yoshinaga Y."/>
            <person name="Zwiers L.-H."/>
            <person name="Turgeon B."/>
            <person name="Goodwin S."/>
            <person name="Spatafora J."/>
            <person name="Crous P."/>
            <person name="Grigoriev I."/>
        </authorList>
    </citation>
    <scope>NUCLEOTIDE SEQUENCE</scope>
    <source>
        <strain evidence="2">CBS 122681</strain>
    </source>
</reference>
<sequence length="488" mass="54942">MDSQILFRSQQEESLQSINYILPTSRQPSSVEVLEVRFQDGGKPTCQTVDLVEDGLPGWLSTTTHESPAGLHNRTQGLNNRSQRNSIFFLGPSLGHFRYESEKFPGFDSYPSDGLPISPELYEKLAKSFHLPAATAWSLTSDCAHFQKYNMDSNSSDEKRLGFTMRLCSRGIVEIDVCASISYRPSAGTVRCFLQGCNSEQQRRVRDSLRQWAALTDHPLLLPTILVEMKVDRINDEEIALWNLLVRVEGQSKQTGAPAVNGPAPYSEHLKNTDELEEEQLQQGRVDSEFQEVTLGVVGVIQRTTSLGSHAKALLLTIEGIQKSIRFVSNVPSTLEADHIKKVGEMLSEKLELLEHRTKVMIGDIEFIEKRAQAQQSAVYNFLAQRDARLQRDLAGISGQISQAAKRDSSAMKGIAILTMVFLPGTYIATFFTMPILDFTAHSRVPSADRAFWLYWSITVPLTVMVLIAYLSYVFYVNRKYKTRYRSE</sequence>
<keyword evidence="3" id="KW-1185">Reference proteome</keyword>
<gene>
    <name evidence="2" type="ORF">K491DRAFT_696890</name>
</gene>
<keyword evidence="1" id="KW-0812">Transmembrane</keyword>
<dbReference type="AlphaFoldDB" id="A0A6A6ST41"/>
<dbReference type="EMBL" id="MU004440">
    <property type="protein sequence ID" value="KAF2650926.1"/>
    <property type="molecule type" value="Genomic_DNA"/>
</dbReference>
<evidence type="ECO:0000313" key="3">
    <source>
        <dbReference type="Proteomes" id="UP000799324"/>
    </source>
</evidence>
<protein>
    <recommendedName>
        <fullName evidence="4">Cora-domain-containing protein</fullName>
    </recommendedName>
</protein>
<dbReference type="Proteomes" id="UP000799324">
    <property type="component" value="Unassembled WGS sequence"/>
</dbReference>
<evidence type="ECO:0000313" key="2">
    <source>
        <dbReference type="EMBL" id="KAF2650926.1"/>
    </source>
</evidence>
<keyword evidence="1" id="KW-0472">Membrane</keyword>
<dbReference type="OrthoDB" id="2830640at2759"/>
<keyword evidence="1" id="KW-1133">Transmembrane helix</keyword>
<feature type="transmembrane region" description="Helical" evidence="1">
    <location>
        <begin position="453"/>
        <end position="476"/>
    </location>
</feature>
<dbReference type="Gene3D" id="1.20.58.340">
    <property type="entry name" value="Magnesium transport protein CorA, transmembrane region"/>
    <property type="match status" value="1"/>
</dbReference>
<feature type="transmembrane region" description="Helical" evidence="1">
    <location>
        <begin position="415"/>
        <end position="433"/>
    </location>
</feature>
<evidence type="ECO:0008006" key="4">
    <source>
        <dbReference type="Google" id="ProtNLM"/>
    </source>
</evidence>
<accession>A0A6A6ST41</accession>
<organism evidence="2 3">
    <name type="scientific">Lophiostoma macrostomum CBS 122681</name>
    <dbReference type="NCBI Taxonomy" id="1314788"/>
    <lineage>
        <taxon>Eukaryota</taxon>
        <taxon>Fungi</taxon>
        <taxon>Dikarya</taxon>
        <taxon>Ascomycota</taxon>
        <taxon>Pezizomycotina</taxon>
        <taxon>Dothideomycetes</taxon>
        <taxon>Pleosporomycetidae</taxon>
        <taxon>Pleosporales</taxon>
        <taxon>Lophiostomataceae</taxon>
        <taxon>Lophiostoma</taxon>
    </lineage>
</organism>
<evidence type="ECO:0000256" key="1">
    <source>
        <dbReference type="SAM" id="Phobius"/>
    </source>
</evidence>
<proteinExistence type="predicted"/>
<name>A0A6A6ST41_9PLEO</name>